<dbReference type="SUPFAM" id="SSF52833">
    <property type="entry name" value="Thioredoxin-like"/>
    <property type="match status" value="1"/>
</dbReference>
<evidence type="ECO:0000313" key="3">
    <source>
        <dbReference type="Proteomes" id="UP000076848"/>
    </source>
</evidence>
<sequence length="141" mass="15336">MGNASFDPSQVFDLFGMRHVSHADFDAAVAQAPGDDLRCVFLWGQDCYNCNLFKQTALLHQDALLALGLTWFEADVYADEPLGRRFGLHGVPTFVLYRAGKRLGRITGWPGLPRFTEAVRRQQAGAAGGSPALENPAGDPS</sequence>
<accession>A0A157SEQ7</accession>
<reference evidence="2 3" key="1">
    <citation type="submission" date="2016-04" db="EMBL/GenBank/DDBJ databases">
        <authorList>
            <consortium name="Pathogen Informatics"/>
        </authorList>
    </citation>
    <scope>NUCLEOTIDE SEQUENCE [LARGE SCALE GENOMIC DNA]</scope>
    <source>
        <strain evidence="2 3">H050680373</strain>
    </source>
</reference>
<feature type="region of interest" description="Disordered" evidence="1">
    <location>
        <begin position="122"/>
        <end position="141"/>
    </location>
</feature>
<protein>
    <submittedName>
        <fullName evidence="2">Thioredoxin</fullName>
    </submittedName>
</protein>
<organism evidence="2 3">
    <name type="scientific">Bordetella ansorpii</name>
    <dbReference type="NCBI Taxonomy" id="288768"/>
    <lineage>
        <taxon>Bacteria</taxon>
        <taxon>Pseudomonadati</taxon>
        <taxon>Pseudomonadota</taxon>
        <taxon>Betaproteobacteria</taxon>
        <taxon>Burkholderiales</taxon>
        <taxon>Alcaligenaceae</taxon>
        <taxon>Bordetella</taxon>
    </lineage>
</organism>
<dbReference type="InterPro" id="IPR036249">
    <property type="entry name" value="Thioredoxin-like_sf"/>
</dbReference>
<evidence type="ECO:0000313" key="2">
    <source>
        <dbReference type="EMBL" id="SAI68859.1"/>
    </source>
</evidence>
<name>A0A157SEQ7_9BORD</name>
<dbReference type="STRING" id="288768.SAMEA3906486_02144"/>
<dbReference type="RefSeq" id="WP_066126716.1">
    <property type="nucleotide sequence ID" value="NZ_FKIF01000006.1"/>
</dbReference>
<dbReference type="OrthoDB" id="8379100at2"/>
<dbReference type="Proteomes" id="UP000076848">
    <property type="component" value="Unassembled WGS sequence"/>
</dbReference>
<dbReference type="CDD" id="cd02947">
    <property type="entry name" value="TRX_family"/>
    <property type="match status" value="1"/>
</dbReference>
<evidence type="ECO:0000256" key="1">
    <source>
        <dbReference type="SAM" id="MobiDB-lite"/>
    </source>
</evidence>
<dbReference type="Gene3D" id="3.40.30.10">
    <property type="entry name" value="Glutaredoxin"/>
    <property type="match status" value="1"/>
</dbReference>
<gene>
    <name evidence="2" type="ORF">SAMEA3906486_02144</name>
</gene>
<keyword evidence="3" id="KW-1185">Reference proteome</keyword>
<dbReference type="AlphaFoldDB" id="A0A157SEQ7"/>
<dbReference type="EMBL" id="FKIF01000006">
    <property type="protein sequence ID" value="SAI68859.1"/>
    <property type="molecule type" value="Genomic_DNA"/>
</dbReference>
<proteinExistence type="predicted"/>